<feature type="compositionally biased region" description="Pro residues" evidence="1">
    <location>
        <begin position="42"/>
        <end position="54"/>
    </location>
</feature>
<feature type="region of interest" description="Disordered" evidence="1">
    <location>
        <begin position="40"/>
        <end position="60"/>
    </location>
</feature>
<gene>
    <name evidence="3" type="ORF">CR513_04622</name>
</gene>
<dbReference type="EMBL" id="QJKJ01000772">
    <property type="protein sequence ID" value="RDY10797.1"/>
    <property type="molecule type" value="Genomic_DNA"/>
</dbReference>
<comment type="caution">
    <text evidence="3">The sequence shown here is derived from an EMBL/GenBank/DDBJ whole genome shotgun (WGS) entry which is preliminary data.</text>
</comment>
<protein>
    <submittedName>
        <fullName evidence="3">Uncharacterized protein</fullName>
    </submittedName>
</protein>
<dbReference type="Proteomes" id="UP000257109">
    <property type="component" value="Unassembled WGS sequence"/>
</dbReference>
<keyword evidence="2" id="KW-1133">Transmembrane helix</keyword>
<keyword evidence="4" id="KW-1185">Reference proteome</keyword>
<dbReference type="OrthoDB" id="1921606at2759"/>
<evidence type="ECO:0000313" key="3">
    <source>
        <dbReference type="EMBL" id="RDY10797.1"/>
    </source>
</evidence>
<reference evidence="3" key="1">
    <citation type="submission" date="2018-05" db="EMBL/GenBank/DDBJ databases">
        <title>Draft genome of Mucuna pruriens seed.</title>
        <authorList>
            <person name="Nnadi N.E."/>
            <person name="Vos R."/>
            <person name="Hasami M.H."/>
            <person name="Devisetty U.K."/>
            <person name="Aguiy J.C."/>
        </authorList>
    </citation>
    <scope>NUCLEOTIDE SEQUENCE [LARGE SCALE GENOMIC DNA]</scope>
    <source>
        <strain evidence="3">JCA_2017</strain>
    </source>
</reference>
<dbReference type="PANTHER" id="PTHR36369">
    <property type="entry name" value="TRANSMEMBRANE PROTEIN"/>
    <property type="match status" value="1"/>
</dbReference>
<keyword evidence="2" id="KW-0812">Transmembrane</keyword>
<dbReference type="AlphaFoldDB" id="A0A371I6W7"/>
<feature type="non-terminal residue" evidence="3">
    <location>
        <position position="1"/>
    </location>
</feature>
<accession>A0A371I6W7</accession>
<dbReference type="PANTHER" id="PTHR36369:SF7">
    <property type="entry name" value="PROTEIN, PUTATIVE-RELATED"/>
    <property type="match status" value="1"/>
</dbReference>
<evidence type="ECO:0000313" key="4">
    <source>
        <dbReference type="Proteomes" id="UP000257109"/>
    </source>
</evidence>
<proteinExistence type="predicted"/>
<evidence type="ECO:0000256" key="1">
    <source>
        <dbReference type="SAM" id="MobiDB-lite"/>
    </source>
</evidence>
<sequence length="187" mass="21099">MNNVSPLEAQAFNYLSFGFLTLLNNFWTWLAVSFWRTQTPKPELPPPPDDPIPDPVAVAGPVPAPVPSPTVVLNGPNGALDGVNKGKFTLYYEGERECQSEETITEEWEDWDGRGEWWESWERLLRMKQGENEKGWYTCQDLTVLNGSVVRLWDGAFTAKSRTRDTSTCVLRPHASQLHCQVNGAKC</sequence>
<organism evidence="3 4">
    <name type="scientific">Mucuna pruriens</name>
    <name type="common">Velvet bean</name>
    <name type="synonym">Dolichos pruriens</name>
    <dbReference type="NCBI Taxonomy" id="157652"/>
    <lineage>
        <taxon>Eukaryota</taxon>
        <taxon>Viridiplantae</taxon>
        <taxon>Streptophyta</taxon>
        <taxon>Embryophyta</taxon>
        <taxon>Tracheophyta</taxon>
        <taxon>Spermatophyta</taxon>
        <taxon>Magnoliopsida</taxon>
        <taxon>eudicotyledons</taxon>
        <taxon>Gunneridae</taxon>
        <taxon>Pentapetalae</taxon>
        <taxon>rosids</taxon>
        <taxon>fabids</taxon>
        <taxon>Fabales</taxon>
        <taxon>Fabaceae</taxon>
        <taxon>Papilionoideae</taxon>
        <taxon>50 kb inversion clade</taxon>
        <taxon>NPAAA clade</taxon>
        <taxon>indigoferoid/millettioid clade</taxon>
        <taxon>Phaseoleae</taxon>
        <taxon>Mucuna</taxon>
    </lineage>
</organism>
<feature type="transmembrane region" description="Helical" evidence="2">
    <location>
        <begin position="12"/>
        <end position="32"/>
    </location>
</feature>
<evidence type="ECO:0000256" key="2">
    <source>
        <dbReference type="SAM" id="Phobius"/>
    </source>
</evidence>
<keyword evidence="2" id="KW-0472">Membrane</keyword>
<name>A0A371I6W7_MUCPR</name>